<gene>
    <name evidence="2" type="ORF">M378DRAFT_163097</name>
</gene>
<name>A0A0C2X5S6_AMAMK</name>
<accession>A0A0C2X5S6</accession>
<sequence length="81" mass="8800">MPPTALATWMNELSGDKLPIGDLPRACWPRDARSWYDEDLPGTNNDDDGGTAVGEGRVKTASGPEVARSCLERDRELAGNR</sequence>
<feature type="compositionally biased region" description="Basic and acidic residues" evidence="1">
    <location>
        <begin position="70"/>
        <end position="81"/>
    </location>
</feature>
<dbReference type="Proteomes" id="UP000054549">
    <property type="component" value="Unassembled WGS sequence"/>
</dbReference>
<evidence type="ECO:0000256" key="1">
    <source>
        <dbReference type="SAM" id="MobiDB-lite"/>
    </source>
</evidence>
<proteinExistence type="predicted"/>
<evidence type="ECO:0000313" key="3">
    <source>
        <dbReference type="Proteomes" id="UP000054549"/>
    </source>
</evidence>
<protein>
    <submittedName>
        <fullName evidence="2">Uncharacterized protein</fullName>
    </submittedName>
</protein>
<dbReference type="AlphaFoldDB" id="A0A0C2X5S6"/>
<dbReference type="InParanoid" id="A0A0C2X5S6"/>
<evidence type="ECO:0000313" key="2">
    <source>
        <dbReference type="EMBL" id="KIL64621.1"/>
    </source>
</evidence>
<keyword evidence="3" id="KW-1185">Reference proteome</keyword>
<reference evidence="2 3" key="1">
    <citation type="submission" date="2014-04" db="EMBL/GenBank/DDBJ databases">
        <title>Evolutionary Origins and Diversification of the Mycorrhizal Mutualists.</title>
        <authorList>
            <consortium name="DOE Joint Genome Institute"/>
            <consortium name="Mycorrhizal Genomics Consortium"/>
            <person name="Kohler A."/>
            <person name="Kuo A."/>
            <person name="Nagy L.G."/>
            <person name="Floudas D."/>
            <person name="Copeland A."/>
            <person name="Barry K.W."/>
            <person name="Cichocki N."/>
            <person name="Veneault-Fourrey C."/>
            <person name="LaButti K."/>
            <person name="Lindquist E.A."/>
            <person name="Lipzen A."/>
            <person name="Lundell T."/>
            <person name="Morin E."/>
            <person name="Murat C."/>
            <person name="Riley R."/>
            <person name="Ohm R."/>
            <person name="Sun H."/>
            <person name="Tunlid A."/>
            <person name="Henrissat B."/>
            <person name="Grigoriev I.V."/>
            <person name="Hibbett D.S."/>
            <person name="Martin F."/>
        </authorList>
    </citation>
    <scope>NUCLEOTIDE SEQUENCE [LARGE SCALE GENOMIC DNA]</scope>
    <source>
        <strain evidence="2 3">Koide BX008</strain>
    </source>
</reference>
<organism evidence="2 3">
    <name type="scientific">Amanita muscaria (strain Koide BX008)</name>
    <dbReference type="NCBI Taxonomy" id="946122"/>
    <lineage>
        <taxon>Eukaryota</taxon>
        <taxon>Fungi</taxon>
        <taxon>Dikarya</taxon>
        <taxon>Basidiomycota</taxon>
        <taxon>Agaricomycotina</taxon>
        <taxon>Agaricomycetes</taxon>
        <taxon>Agaricomycetidae</taxon>
        <taxon>Agaricales</taxon>
        <taxon>Pluteineae</taxon>
        <taxon>Amanitaceae</taxon>
        <taxon>Amanita</taxon>
    </lineage>
</organism>
<feature type="non-terminal residue" evidence="2">
    <location>
        <position position="81"/>
    </location>
</feature>
<feature type="region of interest" description="Disordered" evidence="1">
    <location>
        <begin position="35"/>
        <end position="81"/>
    </location>
</feature>
<dbReference type="EMBL" id="KN818248">
    <property type="protein sequence ID" value="KIL64621.1"/>
    <property type="molecule type" value="Genomic_DNA"/>
</dbReference>
<dbReference type="HOGENOM" id="CLU_2596425_0_0_1"/>
<feature type="compositionally biased region" description="Acidic residues" evidence="1">
    <location>
        <begin position="37"/>
        <end position="49"/>
    </location>
</feature>